<dbReference type="GO" id="GO:0019900">
    <property type="term" value="F:kinase binding"/>
    <property type="evidence" value="ECO:0007669"/>
    <property type="project" value="InterPro"/>
</dbReference>
<organism evidence="2 3">
    <name type="scientific">Marmota monax</name>
    <name type="common">Woodchuck</name>
    <dbReference type="NCBI Taxonomy" id="9995"/>
    <lineage>
        <taxon>Eukaryota</taxon>
        <taxon>Metazoa</taxon>
        <taxon>Chordata</taxon>
        <taxon>Craniata</taxon>
        <taxon>Vertebrata</taxon>
        <taxon>Euteleostomi</taxon>
        <taxon>Mammalia</taxon>
        <taxon>Eutheria</taxon>
        <taxon>Euarchontoglires</taxon>
        <taxon>Glires</taxon>
        <taxon>Rodentia</taxon>
        <taxon>Sciuromorpha</taxon>
        <taxon>Sciuridae</taxon>
        <taxon>Xerinae</taxon>
        <taxon>Marmotini</taxon>
        <taxon>Marmota</taxon>
    </lineage>
</organism>
<gene>
    <name evidence="2" type="ORF">MONAX_5E018770</name>
</gene>
<evidence type="ECO:0000313" key="2">
    <source>
        <dbReference type="EMBL" id="VTJ70303.1"/>
    </source>
</evidence>
<reference evidence="2" key="1">
    <citation type="submission" date="2019-04" db="EMBL/GenBank/DDBJ databases">
        <authorList>
            <person name="Alioto T."/>
            <person name="Alioto T."/>
        </authorList>
    </citation>
    <scope>NUCLEOTIDE SEQUENCE [LARGE SCALE GENOMIC DNA]</scope>
</reference>
<proteinExistence type="predicted"/>
<keyword evidence="3" id="KW-1185">Reference proteome</keyword>
<keyword evidence="1" id="KW-0175">Coiled coil</keyword>
<comment type="caution">
    <text evidence="2">The sequence shown here is derived from an EMBL/GenBank/DDBJ whole genome shotgun (WGS) entry which is preliminary data.</text>
</comment>
<sequence length="441" mass="49320">MGPWESYWAPSDSQLEKLRLQKAPGPQRGWTGSIKGAQLILLDLPSSGTRAYRVEGNRYHSPSSYLSESISLWPCCPVSISSASLCISHSAPSGKNLTNEEQVVVIQARTVLTLAEKWLQRIEETESALQRKMVDLESEKVGGISPATWPCITSQDWMPEAQPWFSVFQELFSKQKGYLDEELDYRKQALDHAHKHILELEAMLFDALQQEAGAKVAELLSEEEREKLQVAVEQWKRQVLSELRERDAQILRERMELLHLAQQRIKELEERIEAQKRQIKELEEKEPWLSTPLTPKRLTPPCHAGDALGVGTPLHTLLTLRSDTLSCHAGDLAVHTSDPQRLTLSCRAGEGWVWAPIAHPAQLWTLLVPECILGRQHPGSPQCALKLSFSGHSWPWPSDVVSTSQAAFGTRVLLCFGETTVAPACLQSEKLEGPSRTSAAP</sequence>
<dbReference type="PANTHER" id="PTHR18935:SF9">
    <property type="entry name" value="JANUS KINASE AND MICROTUBULE-INTERACTING PROTEIN 3"/>
    <property type="match status" value="1"/>
</dbReference>
<feature type="coiled-coil region" evidence="1">
    <location>
        <begin position="251"/>
        <end position="285"/>
    </location>
</feature>
<protein>
    <submittedName>
        <fullName evidence="2">Uncharacterized protein</fullName>
    </submittedName>
</protein>
<evidence type="ECO:0000313" key="3">
    <source>
        <dbReference type="Proteomes" id="UP000335636"/>
    </source>
</evidence>
<dbReference type="EMBL" id="CABDUW010000503">
    <property type="protein sequence ID" value="VTJ70303.1"/>
    <property type="molecule type" value="Genomic_DNA"/>
</dbReference>
<dbReference type="AlphaFoldDB" id="A0A5E4BKS8"/>
<evidence type="ECO:0000256" key="1">
    <source>
        <dbReference type="SAM" id="Coils"/>
    </source>
</evidence>
<name>A0A5E4BKS8_MARMO</name>
<accession>A0A5E4BKS8</accession>
<dbReference type="InterPro" id="IPR024836">
    <property type="entry name" value="JAKMIP"/>
</dbReference>
<dbReference type="GO" id="GO:0008017">
    <property type="term" value="F:microtubule binding"/>
    <property type="evidence" value="ECO:0007669"/>
    <property type="project" value="InterPro"/>
</dbReference>
<dbReference type="PANTHER" id="PTHR18935">
    <property type="entry name" value="GOLGIN SUBFAMILY A MEMBER 4-LIKE ISOFORM X1"/>
    <property type="match status" value="1"/>
</dbReference>
<dbReference type="Proteomes" id="UP000335636">
    <property type="component" value="Unassembled WGS sequence"/>
</dbReference>